<accession>A0ABP0RVR3</accession>
<evidence type="ECO:0000256" key="1">
    <source>
        <dbReference type="SAM" id="MobiDB-lite"/>
    </source>
</evidence>
<dbReference type="Proteomes" id="UP001642484">
    <property type="component" value="Unassembled WGS sequence"/>
</dbReference>
<proteinExistence type="predicted"/>
<feature type="region of interest" description="Disordered" evidence="1">
    <location>
        <begin position="978"/>
        <end position="1009"/>
    </location>
</feature>
<evidence type="ECO:0000313" key="5">
    <source>
        <dbReference type="Proteomes" id="UP001642484"/>
    </source>
</evidence>
<name>A0ABP0RVR3_9DINO</name>
<feature type="transmembrane region" description="Helical" evidence="2">
    <location>
        <begin position="471"/>
        <end position="493"/>
    </location>
</feature>
<feature type="transmembrane region" description="Helical" evidence="2">
    <location>
        <begin position="430"/>
        <end position="459"/>
    </location>
</feature>
<feature type="transmembrane region" description="Helical" evidence="2">
    <location>
        <begin position="505"/>
        <end position="527"/>
    </location>
</feature>
<keyword evidence="2" id="KW-0472">Membrane</keyword>
<dbReference type="InterPro" id="IPR015032">
    <property type="entry name" value="ThsB__TIR-like_domain"/>
</dbReference>
<feature type="compositionally biased region" description="Basic and acidic residues" evidence="1">
    <location>
        <begin position="978"/>
        <end position="995"/>
    </location>
</feature>
<sequence>MTSALENGSWSGLTTMERREWIRSSLGRFQDETVFGRIRFDRNNQNIGRAIVSWQVLEDGEARSEVVVLLEAGLGHAATFRPSTCRKCPLGTFRAANSSSGCVRCTAQSYGDELGLEACKPCPFGSSQWELGQQYCLCEVGFFKNPMDQAPAGALQRALLYMMVGIPPMWFNVATTPESSFVVWPLIVAGLFVLLALVALYLSATRVDRTHRDSLCIIIFSAGLTFASVNGLPMFSSIDVELVEPLKSLRSVALVLSFDFDVLRPGCWFGSRDPVSSYIVSILCYPGMAFAVLSAFAFGKYVMKKDITWNEVIYAEGVLMLAIFMVFMALTMRPFRCVANPDGSLSLGVHRSVLCWEDSAHLALSITSMVPFFAGVVLFLALLARKAFEYPRRLRRFGGAKWVKQWAFMFGHFTPSCYYFSLILTFRSFLIGLIPVFFTAQSSLLVLSLAFPMCTYSLLQARLWPWRTQFANWMDAGLSLLLNMSMISATTLLDFDIKEELFNVQVLSMIVVVISFLCAAFALGLAVRRVYKPMCRYGVFLSHHKLGAGSLARWFKMMMADTISNRVFLDSDDVNKLDSILDVTSRDTENVVVLITSETLKRMWCAAEIASAWHSNTNIVLVTCDGNDIDEDVIHMVPGLWNDEQEATLVNCGISVDMVVEAYRGLRLNANRVELDRTQAIPRAHLAAVTQSLALCRGLKWKRFSSSRVTLRRGSSDYGAVVMLGDLAAPEAGCCDAERALKLLSRLPGQIAAVWYSDDEVFHERIMIWRVDALTWYVLTPDRDLYAENFSGTSDNGPVSFKLKGGDFNYFSRLGQPVYRFDGHPSNEEFKEYVETALKELGILGKADMGWRPQKIFDMDGAEHEATAFLGRLLVPRRIRGGDQGRLELPTETHVADVGPGVAQAPDGSLWVAVHPTLDFKLGSEAVDSLNKGVKLDDIHCAVPGPRGWTIFKLVGAVQAPAVVDDLNSALKRSLDLGKVEPSAEPKVSDPKEEVGGDGPEETDDARTLPVEYDEQGERYKPWRDVCKEDNDRVMHEMRALMECLEHGGSYDQLNLASLACVETISRRVQSIVDAYNSGSSSAPDWGAARILSGYQGPEDVVMPGLRSWAAKKGKEEVELAAARAKIREHKKLSIPTDEAAKAIADGNLPQGSRPDPARRSRDLFPLPELLPDNARRYLQGPKLMLKETVDAESRNQDFVDELNSMNLFIGLSDVKDCFHRLRQPRWLAEYFCFMPIRAHWVGLGGKVLDGVTLKGNDLIYPMTWTSTSAAGDCFFILGRPSEGFYAEGRLLRRALWTPKLWGHWQYGDEGIIVLEARAAVKRTRCLPAPKTVQPAGKRRVEKVLKAGKPALNQKVQNHQSVLKPAPLRDQIATSALLPENQKLEEVNVNDAPLVNKAPHPASSSSDSSSDVDLRGKTQKTLHSRGKYRRKKYVDLLMAGQGPDNLSLLERRAVGLATEKMYMKEYEEFMTFARPRGLNLDHAEKVDALLVEFMNLQFLSGHQAYKGDRLIASWMHHRVMFSKVGAKRIPRALRALKGWRRLCPGRSRTPYPLAVWCGMAALMKEMGHPMMSIFAMLSLSTYARPSEISRMKTFSLVQPAPGVTAAWSVLLNPEELGQPSKTNEYDVSILLDSPYMTSWSPQLFKVMKEARSTDALWDFSYSQYLTVFRKCADQLGLNLSPYHSRHSAPSIDRVKSLRSALEVQRRGNWKCVKSVQRYEKAARLARSWETVPSASQHYCPACEKDFAAFMLGRKRLPPSASLGGMRKAAT</sequence>
<feature type="domain" description="Thoeris protein ThsB TIR-like" evidence="3">
    <location>
        <begin position="565"/>
        <end position="627"/>
    </location>
</feature>
<feature type="region of interest" description="Disordered" evidence="1">
    <location>
        <begin position="1388"/>
        <end position="1426"/>
    </location>
</feature>
<dbReference type="SUPFAM" id="SSF52200">
    <property type="entry name" value="Toll/Interleukin receptor TIR domain"/>
    <property type="match status" value="1"/>
</dbReference>
<feature type="transmembrane region" description="Helical" evidence="2">
    <location>
        <begin position="278"/>
        <end position="299"/>
    </location>
</feature>
<feature type="transmembrane region" description="Helical" evidence="2">
    <location>
        <begin position="214"/>
        <end position="235"/>
    </location>
</feature>
<gene>
    <name evidence="4" type="ORF">CCMP2556_LOCUS48975</name>
</gene>
<feature type="transmembrane region" description="Helical" evidence="2">
    <location>
        <begin position="158"/>
        <end position="175"/>
    </location>
</feature>
<dbReference type="EMBL" id="CAXAMN010026617">
    <property type="protein sequence ID" value="CAK9104458.1"/>
    <property type="molecule type" value="Genomic_DNA"/>
</dbReference>
<organism evidence="4 5">
    <name type="scientific">Durusdinium trenchii</name>
    <dbReference type="NCBI Taxonomy" id="1381693"/>
    <lineage>
        <taxon>Eukaryota</taxon>
        <taxon>Sar</taxon>
        <taxon>Alveolata</taxon>
        <taxon>Dinophyceae</taxon>
        <taxon>Suessiales</taxon>
        <taxon>Symbiodiniaceae</taxon>
        <taxon>Durusdinium</taxon>
    </lineage>
</organism>
<keyword evidence="5" id="KW-1185">Reference proteome</keyword>
<dbReference type="Gene3D" id="2.10.50.10">
    <property type="entry name" value="Tumor Necrosis Factor Receptor, subunit A, domain 2"/>
    <property type="match status" value="1"/>
</dbReference>
<reference evidence="4 5" key="1">
    <citation type="submission" date="2024-02" db="EMBL/GenBank/DDBJ databases">
        <authorList>
            <person name="Chen Y."/>
            <person name="Shah S."/>
            <person name="Dougan E. K."/>
            <person name="Thang M."/>
            <person name="Chan C."/>
        </authorList>
    </citation>
    <scope>NUCLEOTIDE SEQUENCE [LARGE SCALE GENOMIC DNA]</scope>
</reference>
<keyword evidence="2" id="KW-1133">Transmembrane helix</keyword>
<comment type="caution">
    <text evidence="4">The sequence shown here is derived from an EMBL/GenBank/DDBJ whole genome shotgun (WGS) entry which is preliminary data.</text>
</comment>
<feature type="region of interest" description="Disordered" evidence="1">
    <location>
        <begin position="1144"/>
        <end position="1165"/>
    </location>
</feature>
<feature type="transmembrane region" description="Helical" evidence="2">
    <location>
        <begin position="362"/>
        <end position="384"/>
    </location>
</feature>
<protein>
    <recommendedName>
        <fullName evidence="3">Thoeris protein ThsB TIR-like domain-containing protein</fullName>
    </recommendedName>
</protein>
<evidence type="ECO:0000313" key="4">
    <source>
        <dbReference type="EMBL" id="CAK9104458.1"/>
    </source>
</evidence>
<feature type="transmembrane region" description="Helical" evidence="2">
    <location>
        <begin position="181"/>
        <end position="202"/>
    </location>
</feature>
<feature type="transmembrane region" description="Helical" evidence="2">
    <location>
        <begin position="311"/>
        <end position="332"/>
    </location>
</feature>
<dbReference type="SMART" id="SM01411">
    <property type="entry name" value="Ephrin_rec_like"/>
    <property type="match status" value="1"/>
</dbReference>
<evidence type="ECO:0000259" key="3">
    <source>
        <dbReference type="Pfam" id="PF08937"/>
    </source>
</evidence>
<keyword evidence="2" id="KW-0812">Transmembrane</keyword>
<evidence type="ECO:0000256" key="2">
    <source>
        <dbReference type="SAM" id="Phobius"/>
    </source>
</evidence>
<dbReference type="InterPro" id="IPR035897">
    <property type="entry name" value="Toll_tir_struct_dom_sf"/>
</dbReference>
<feature type="compositionally biased region" description="Basic residues" evidence="1">
    <location>
        <begin position="1417"/>
        <end position="1426"/>
    </location>
</feature>
<dbReference type="Pfam" id="PF08937">
    <property type="entry name" value="ThsB_TIR"/>
    <property type="match status" value="1"/>
</dbReference>